<dbReference type="PROSITE" id="PS51084">
    <property type="entry name" value="HIT_2"/>
    <property type="match status" value="1"/>
</dbReference>
<accession>A0A1F5WCU5</accession>
<dbReference type="PRINTS" id="PR00332">
    <property type="entry name" value="HISTRIAD"/>
</dbReference>
<proteinExistence type="predicted"/>
<dbReference type="SUPFAM" id="SSF54197">
    <property type="entry name" value="HIT-like"/>
    <property type="match status" value="1"/>
</dbReference>
<dbReference type="STRING" id="1798331.A2W57_01690"/>
<dbReference type="GO" id="GO:0003824">
    <property type="term" value="F:catalytic activity"/>
    <property type="evidence" value="ECO:0007669"/>
    <property type="project" value="InterPro"/>
</dbReference>
<dbReference type="AlphaFoldDB" id="A0A1F5WCU5"/>
<organism evidence="5 6">
    <name type="scientific">Candidatus Giovannonibacteria bacterium RIFCSPHIGHO2_02_43_16</name>
    <dbReference type="NCBI Taxonomy" id="1798331"/>
    <lineage>
        <taxon>Bacteria</taxon>
        <taxon>Candidatus Giovannoniibacteriota</taxon>
    </lineage>
</organism>
<evidence type="ECO:0000313" key="6">
    <source>
        <dbReference type="Proteomes" id="UP000178276"/>
    </source>
</evidence>
<dbReference type="PROSITE" id="PS00892">
    <property type="entry name" value="HIT_1"/>
    <property type="match status" value="1"/>
</dbReference>
<comment type="caution">
    <text evidence="5">The sequence shown here is derived from an EMBL/GenBank/DDBJ whole genome shotgun (WGS) entry which is preliminary data.</text>
</comment>
<evidence type="ECO:0000313" key="5">
    <source>
        <dbReference type="EMBL" id="OGF73434.1"/>
    </source>
</evidence>
<dbReference type="Pfam" id="PF01230">
    <property type="entry name" value="HIT"/>
    <property type="match status" value="1"/>
</dbReference>
<gene>
    <name evidence="5" type="ORF">A2W57_01690</name>
</gene>
<feature type="domain" description="HIT" evidence="4">
    <location>
        <begin position="5"/>
        <end position="103"/>
    </location>
</feature>
<evidence type="ECO:0000256" key="2">
    <source>
        <dbReference type="PIRSR" id="PIRSR601310-3"/>
    </source>
</evidence>
<dbReference type="PANTHER" id="PTHR23089">
    <property type="entry name" value="HISTIDINE TRIAD HIT PROTEIN"/>
    <property type="match status" value="1"/>
</dbReference>
<dbReference type="InterPro" id="IPR019808">
    <property type="entry name" value="Histidine_triad_CS"/>
</dbReference>
<feature type="short sequence motif" description="Histidine triad motif" evidence="2 3">
    <location>
        <begin position="94"/>
        <end position="98"/>
    </location>
</feature>
<evidence type="ECO:0000256" key="3">
    <source>
        <dbReference type="PROSITE-ProRule" id="PRU00464"/>
    </source>
</evidence>
<dbReference type="InterPro" id="IPR001310">
    <property type="entry name" value="Histidine_triad_HIT"/>
</dbReference>
<feature type="active site" description="Tele-AMP-histidine intermediate" evidence="1">
    <location>
        <position position="96"/>
    </location>
</feature>
<sequence length="103" mass="11426">MDNCIFCKIVNKEIPADFVLESEELVAFDDIHPKTPIHILVVTKAHVASIKELENPELAGEMVMAAKGIAHEKNLDGYKLLFNVGREGGQEIDHLHLHLMGGK</sequence>
<dbReference type="EMBL" id="MFHJ01000042">
    <property type="protein sequence ID" value="OGF73434.1"/>
    <property type="molecule type" value="Genomic_DNA"/>
</dbReference>
<dbReference type="Proteomes" id="UP000178276">
    <property type="component" value="Unassembled WGS sequence"/>
</dbReference>
<dbReference type="InterPro" id="IPR011146">
    <property type="entry name" value="HIT-like"/>
</dbReference>
<protein>
    <submittedName>
        <fullName evidence="5">Histidine triad nucleotide-binding protein</fullName>
    </submittedName>
</protein>
<evidence type="ECO:0000259" key="4">
    <source>
        <dbReference type="PROSITE" id="PS51084"/>
    </source>
</evidence>
<name>A0A1F5WCU5_9BACT</name>
<evidence type="ECO:0000256" key="1">
    <source>
        <dbReference type="PIRSR" id="PIRSR601310-1"/>
    </source>
</evidence>
<reference evidence="5 6" key="1">
    <citation type="journal article" date="2016" name="Nat. Commun.">
        <title>Thousands of microbial genomes shed light on interconnected biogeochemical processes in an aquifer system.</title>
        <authorList>
            <person name="Anantharaman K."/>
            <person name="Brown C.T."/>
            <person name="Hug L.A."/>
            <person name="Sharon I."/>
            <person name="Castelle C.J."/>
            <person name="Probst A.J."/>
            <person name="Thomas B.C."/>
            <person name="Singh A."/>
            <person name="Wilkins M.J."/>
            <person name="Karaoz U."/>
            <person name="Brodie E.L."/>
            <person name="Williams K.H."/>
            <person name="Hubbard S.S."/>
            <person name="Banfield J.F."/>
        </authorList>
    </citation>
    <scope>NUCLEOTIDE SEQUENCE [LARGE SCALE GENOMIC DNA]</scope>
</reference>
<dbReference type="Gene3D" id="3.30.428.10">
    <property type="entry name" value="HIT-like"/>
    <property type="match status" value="1"/>
</dbReference>
<dbReference type="InterPro" id="IPR036265">
    <property type="entry name" value="HIT-like_sf"/>
</dbReference>